<proteinExistence type="predicted"/>
<feature type="non-terminal residue" evidence="1">
    <location>
        <position position="1"/>
    </location>
</feature>
<gene>
    <name evidence="1" type="ORF">K488DRAFT_45282</name>
</gene>
<evidence type="ECO:0000313" key="1">
    <source>
        <dbReference type="EMBL" id="KAI0034524.1"/>
    </source>
</evidence>
<reference evidence="1" key="2">
    <citation type="journal article" date="2022" name="New Phytol.">
        <title>Evolutionary transition to the ectomycorrhizal habit in the genomes of a hyperdiverse lineage of mushroom-forming fungi.</title>
        <authorList>
            <person name="Looney B."/>
            <person name="Miyauchi S."/>
            <person name="Morin E."/>
            <person name="Drula E."/>
            <person name="Courty P.E."/>
            <person name="Kohler A."/>
            <person name="Kuo A."/>
            <person name="LaButti K."/>
            <person name="Pangilinan J."/>
            <person name="Lipzen A."/>
            <person name="Riley R."/>
            <person name="Andreopoulos W."/>
            <person name="He G."/>
            <person name="Johnson J."/>
            <person name="Nolan M."/>
            <person name="Tritt A."/>
            <person name="Barry K.W."/>
            <person name="Grigoriev I.V."/>
            <person name="Nagy L.G."/>
            <person name="Hibbett D."/>
            <person name="Henrissat B."/>
            <person name="Matheny P.B."/>
            <person name="Labbe J."/>
            <person name="Martin F.M."/>
        </authorList>
    </citation>
    <scope>NUCLEOTIDE SEQUENCE</scope>
    <source>
        <strain evidence="1">EC-137</strain>
    </source>
</reference>
<accession>A0ACB8QRL5</accession>
<dbReference type="EMBL" id="MU273499">
    <property type="protein sequence ID" value="KAI0034524.1"/>
    <property type="molecule type" value="Genomic_DNA"/>
</dbReference>
<protein>
    <submittedName>
        <fullName evidence="1">Uncharacterized protein</fullName>
    </submittedName>
</protein>
<sequence length="316" mass="34964">LRPPPNVEFVQGYPGIPPGAPDRPQAAVKGAVEVRLGPSGAKAKYVRVELRKIETLPAPPPNAFYSIVGSEAPTILWQSSEEWGVLQSQDIPFHIRIPEAMPPSLSLEKGAGVKYELVGQVCVQGKTSFFRRSKPVVISTSTPIIIDKHEFHSTWPYYQKPESRQLVHESVQLTVDRSQNCYGPGDRVSVMATIRSDALHTVILRGFEFTLKETTVYTAGLQGHSKKHQPIVKINIIGEQKLPVNATLYGGMSHRSELSVFIPDSHTTTTINSAKYIDITYVLQVKALMGTGKPLIMELPVIVSNWPRCALLSSWY</sequence>
<comment type="caution">
    <text evidence="1">The sequence shown here is derived from an EMBL/GenBank/DDBJ whole genome shotgun (WGS) entry which is preliminary data.</text>
</comment>
<organism evidence="1 2">
    <name type="scientific">Vararia minispora EC-137</name>
    <dbReference type="NCBI Taxonomy" id="1314806"/>
    <lineage>
        <taxon>Eukaryota</taxon>
        <taxon>Fungi</taxon>
        <taxon>Dikarya</taxon>
        <taxon>Basidiomycota</taxon>
        <taxon>Agaricomycotina</taxon>
        <taxon>Agaricomycetes</taxon>
        <taxon>Russulales</taxon>
        <taxon>Lachnocladiaceae</taxon>
        <taxon>Vararia</taxon>
    </lineage>
</organism>
<dbReference type="Proteomes" id="UP000814128">
    <property type="component" value="Unassembled WGS sequence"/>
</dbReference>
<reference evidence="1" key="1">
    <citation type="submission" date="2021-02" db="EMBL/GenBank/DDBJ databases">
        <authorList>
            <consortium name="DOE Joint Genome Institute"/>
            <person name="Ahrendt S."/>
            <person name="Looney B.P."/>
            <person name="Miyauchi S."/>
            <person name="Morin E."/>
            <person name="Drula E."/>
            <person name="Courty P.E."/>
            <person name="Chicoki N."/>
            <person name="Fauchery L."/>
            <person name="Kohler A."/>
            <person name="Kuo A."/>
            <person name="Labutti K."/>
            <person name="Pangilinan J."/>
            <person name="Lipzen A."/>
            <person name="Riley R."/>
            <person name="Andreopoulos W."/>
            <person name="He G."/>
            <person name="Johnson J."/>
            <person name="Barry K.W."/>
            <person name="Grigoriev I.V."/>
            <person name="Nagy L."/>
            <person name="Hibbett D."/>
            <person name="Henrissat B."/>
            <person name="Matheny P.B."/>
            <person name="Labbe J."/>
            <person name="Martin F."/>
        </authorList>
    </citation>
    <scope>NUCLEOTIDE SEQUENCE</scope>
    <source>
        <strain evidence="1">EC-137</strain>
    </source>
</reference>
<name>A0ACB8QRL5_9AGAM</name>
<keyword evidence="2" id="KW-1185">Reference proteome</keyword>
<evidence type="ECO:0000313" key="2">
    <source>
        <dbReference type="Proteomes" id="UP000814128"/>
    </source>
</evidence>